<name>A0ABT1A274_9PSEU</name>
<evidence type="ECO:0000259" key="1">
    <source>
        <dbReference type="Pfam" id="PF13460"/>
    </source>
</evidence>
<sequence length="211" mass="21761">MNEIIVFGAGGRAGRAVLDEARRRGHGVTAVVRDPARHPDLPGRVAAADVTDADAVARLAAGHDAAVCAAADLTADPAVFFPAAARALVAGLTRSGVRRLVHVGLAPVLPTPHGPLLMDTPGYPQEYRAFYLGHAAGADVLAAADPAPDWLVLSPSGDFDHGGARTGRYATAAADAAARVSYPDFAIAVLDEIERPRHHRTHVGIATGPEA</sequence>
<dbReference type="RefSeq" id="WP_252440310.1">
    <property type="nucleotide sequence ID" value="NZ_JAGSOV010000039.1"/>
</dbReference>
<dbReference type="SUPFAM" id="SSF51735">
    <property type="entry name" value="NAD(P)-binding Rossmann-fold domains"/>
    <property type="match status" value="1"/>
</dbReference>
<evidence type="ECO:0000313" key="3">
    <source>
        <dbReference type="Proteomes" id="UP001165283"/>
    </source>
</evidence>
<accession>A0ABT1A274</accession>
<dbReference type="InterPro" id="IPR016040">
    <property type="entry name" value="NAD(P)-bd_dom"/>
</dbReference>
<proteinExistence type="predicted"/>
<dbReference type="EMBL" id="JAGSOV010000039">
    <property type="protein sequence ID" value="MCO1657020.1"/>
    <property type="molecule type" value="Genomic_DNA"/>
</dbReference>
<feature type="domain" description="NAD(P)-binding" evidence="1">
    <location>
        <begin position="8"/>
        <end position="192"/>
    </location>
</feature>
<evidence type="ECO:0000313" key="2">
    <source>
        <dbReference type="EMBL" id="MCO1657020.1"/>
    </source>
</evidence>
<dbReference type="Proteomes" id="UP001165283">
    <property type="component" value="Unassembled WGS sequence"/>
</dbReference>
<dbReference type="InterPro" id="IPR051606">
    <property type="entry name" value="Polyketide_Oxido-like"/>
</dbReference>
<dbReference type="PANTHER" id="PTHR43355:SF2">
    <property type="entry name" value="FLAVIN REDUCTASE (NADPH)"/>
    <property type="match status" value="1"/>
</dbReference>
<comment type="caution">
    <text evidence="2">The sequence shown here is derived from an EMBL/GenBank/DDBJ whole genome shotgun (WGS) entry which is preliminary data.</text>
</comment>
<protein>
    <submittedName>
        <fullName evidence="2">NAD(P)H-binding protein</fullName>
    </submittedName>
</protein>
<gene>
    <name evidence="2" type="ORF">KDL28_18320</name>
</gene>
<reference evidence="2" key="1">
    <citation type="submission" date="2021-04" db="EMBL/GenBank/DDBJ databases">
        <title>Pseudonocardia sp. nov., isolated from sandy soil of mangrove forest.</title>
        <authorList>
            <person name="Zan Z."/>
            <person name="Huang R."/>
            <person name="Liu W."/>
        </authorList>
    </citation>
    <scope>NUCLEOTIDE SEQUENCE</scope>
    <source>
        <strain evidence="2">S2-4</strain>
    </source>
</reference>
<dbReference type="PANTHER" id="PTHR43355">
    <property type="entry name" value="FLAVIN REDUCTASE (NADPH)"/>
    <property type="match status" value="1"/>
</dbReference>
<dbReference type="InterPro" id="IPR036291">
    <property type="entry name" value="NAD(P)-bd_dom_sf"/>
</dbReference>
<dbReference type="Gene3D" id="3.40.50.720">
    <property type="entry name" value="NAD(P)-binding Rossmann-like Domain"/>
    <property type="match status" value="1"/>
</dbReference>
<organism evidence="2 3">
    <name type="scientific">Pseudonocardia humida</name>
    <dbReference type="NCBI Taxonomy" id="2800819"/>
    <lineage>
        <taxon>Bacteria</taxon>
        <taxon>Bacillati</taxon>
        <taxon>Actinomycetota</taxon>
        <taxon>Actinomycetes</taxon>
        <taxon>Pseudonocardiales</taxon>
        <taxon>Pseudonocardiaceae</taxon>
        <taxon>Pseudonocardia</taxon>
    </lineage>
</organism>
<dbReference type="Pfam" id="PF13460">
    <property type="entry name" value="NAD_binding_10"/>
    <property type="match status" value="1"/>
</dbReference>
<keyword evidence="3" id="KW-1185">Reference proteome</keyword>